<dbReference type="KEGG" id="lgi:LOTGIDRAFT_233473"/>
<dbReference type="Gene3D" id="1.25.40.10">
    <property type="entry name" value="Tetratricopeptide repeat domain"/>
    <property type="match status" value="2"/>
</dbReference>
<proteinExistence type="predicted"/>
<sequence length="466" mass="52513">MSDIEPSIPVVDISNSRSRYRDDESGEDYDSEYDSFNSEEDERTASPASPARSTNSHGMRKVKTVNGKKVNIDMTPPDEQLKLAIKRAKKFAAKKKVDKAIHEYTRCIALSRIVYGSNHWKYAESQVNLAEAYLELKDYKAQAEYHSENAKNVMLHGVHTTSTQQEKADVYYVLTRIYRTLGQAYTAEQCLTKASRIGEEREQLSCVNADEVDDTNISLSLAMARLHSKQKKHALSSAEFDKALELMKDRYGEDALELIPSKGRHANHEKAIDQFLQAHSIAGCHYKDGSMELVDTALSLAQAYANTGRDEAEDSAKSYLEECLVNCTTVYGPHHAKTLEVQDELARLLIRTDRHDEAMNILKSSINPKCEVFGDYSESVSDTYKLMASVHLSQGNIEKALRAYKKCHNIETLVLGKNHKKTKESQTTMELLMASPGISSKFVLDKSDELQKRPKFNSVVNRSRPI</sequence>
<dbReference type="HOGENOM" id="CLU_030458_2_0_1"/>
<dbReference type="CTD" id="20249280"/>
<accession>V4BQ25</accession>
<organism evidence="2 3">
    <name type="scientific">Lottia gigantea</name>
    <name type="common">Giant owl limpet</name>
    <dbReference type="NCBI Taxonomy" id="225164"/>
    <lineage>
        <taxon>Eukaryota</taxon>
        <taxon>Metazoa</taxon>
        <taxon>Spiralia</taxon>
        <taxon>Lophotrochozoa</taxon>
        <taxon>Mollusca</taxon>
        <taxon>Gastropoda</taxon>
        <taxon>Patellogastropoda</taxon>
        <taxon>Lottioidea</taxon>
        <taxon>Lottiidae</taxon>
        <taxon>Lottia</taxon>
    </lineage>
</organism>
<evidence type="ECO:0008006" key="4">
    <source>
        <dbReference type="Google" id="ProtNLM"/>
    </source>
</evidence>
<dbReference type="InterPro" id="IPR042621">
    <property type="entry name" value="TTC23/TTC23L"/>
</dbReference>
<evidence type="ECO:0000313" key="2">
    <source>
        <dbReference type="EMBL" id="ESO90959.1"/>
    </source>
</evidence>
<dbReference type="AlphaFoldDB" id="V4BQ25"/>
<evidence type="ECO:0000256" key="1">
    <source>
        <dbReference type="SAM" id="MobiDB-lite"/>
    </source>
</evidence>
<dbReference type="GeneID" id="20249280"/>
<dbReference type="InterPro" id="IPR011990">
    <property type="entry name" value="TPR-like_helical_dom_sf"/>
</dbReference>
<dbReference type="EMBL" id="KB202284">
    <property type="protein sequence ID" value="ESO90959.1"/>
    <property type="molecule type" value="Genomic_DNA"/>
</dbReference>
<protein>
    <recommendedName>
        <fullName evidence="4">MalT-like TPR region domain-containing protein</fullName>
    </recommendedName>
</protein>
<keyword evidence="3" id="KW-1185">Reference proteome</keyword>
<feature type="compositionally biased region" description="Acidic residues" evidence="1">
    <location>
        <begin position="24"/>
        <end position="42"/>
    </location>
</feature>
<dbReference type="SMART" id="SM00028">
    <property type="entry name" value="TPR"/>
    <property type="match status" value="4"/>
</dbReference>
<feature type="region of interest" description="Disordered" evidence="1">
    <location>
        <begin position="1"/>
        <end position="73"/>
    </location>
</feature>
<reference evidence="2 3" key="1">
    <citation type="journal article" date="2013" name="Nature">
        <title>Insights into bilaterian evolution from three spiralian genomes.</title>
        <authorList>
            <person name="Simakov O."/>
            <person name="Marletaz F."/>
            <person name="Cho S.J."/>
            <person name="Edsinger-Gonzales E."/>
            <person name="Havlak P."/>
            <person name="Hellsten U."/>
            <person name="Kuo D.H."/>
            <person name="Larsson T."/>
            <person name="Lv J."/>
            <person name="Arendt D."/>
            <person name="Savage R."/>
            <person name="Osoegawa K."/>
            <person name="de Jong P."/>
            <person name="Grimwood J."/>
            <person name="Chapman J.A."/>
            <person name="Shapiro H."/>
            <person name="Aerts A."/>
            <person name="Otillar R.P."/>
            <person name="Terry A.Y."/>
            <person name="Boore J.L."/>
            <person name="Grigoriev I.V."/>
            <person name="Lindberg D.R."/>
            <person name="Seaver E.C."/>
            <person name="Weisblat D.A."/>
            <person name="Putnam N.H."/>
            <person name="Rokhsar D.S."/>
        </authorList>
    </citation>
    <scope>NUCLEOTIDE SEQUENCE [LARGE SCALE GENOMIC DNA]</scope>
</reference>
<name>V4BQ25_LOTGI</name>
<dbReference type="SUPFAM" id="SSF48452">
    <property type="entry name" value="TPR-like"/>
    <property type="match status" value="1"/>
</dbReference>
<dbReference type="InterPro" id="IPR019734">
    <property type="entry name" value="TPR_rpt"/>
</dbReference>
<dbReference type="Proteomes" id="UP000030746">
    <property type="component" value="Unassembled WGS sequence"/>
</dbReference>
<dbReference type="OrthoDB" id="9986634at2759"/>
<dbReference type="STRING" id="225164.V4BQ25"/>
<dbReference type="PANTHER" id="PTHR14485:SF2">
    <property type="entry name" value="FUNGAL STAND N-TERMINAL GOODBYE DOMAIN-CONTAINING PROTEIN"/>
    <property type="match status" value="1"/>
</dbReference>
<dbReference type="RefSeq" id="XP_009058231.1">
    <property type="nucleotide sequence ID" value="XM_009059983.1"/>
</dbReference>
<evidence type="ECO:0000313" key="3">
    <source>
        <dbReference type="Proteomes" id="UP000030746"/>
    </source>
</evidence>
<dbReference type="OMA" id="VYKDMAA"/>
<dbReference type="PANTHER" id="PTHR14485">
    <property type="entry name" value="TETRATRICOPEPTIDE REPEAT PROTEIN 23"/>
    <property type="match status" value="1"/>
</dbReference>
<gene>
    <name evidence="2" type="ORF">LOTGIDRAFT_233473</name>
</gene>